<keyword evidence="3" id="KW-1185">Reference proteome</keyword>
<feature type="chain" id="PRO_5035753841" evidence="1">
    <location>
        <begin position="22"/>
        <end position="104"/>
    </location>
</feature>
<protein>
    <submittedName>
        <fullName evidence="2">Uncharacterized protein</fullName>
    </submittedName>
</protein>
<proteinExistence type="predicted"/>
<evidence type="ECO:0000313" key="2">
    <source>
        <dbReference type="EMBL" id="KAG0578218.1"/>
    </source>
</evidence>
<gene>
    <name evidence="2" type="ORF">KC19_4G006400</name>
</gene>
<organism evidence="2 3">
    <name type="scientific">Ceratodon purpureus</name>
    <name type="common">Fire moss</name>
    <name type="synonym">Dicranum purpureum</name>
    <dbReference type="NCBI Taxonomy" id="3225"/>
    <lineage>
        <taxon>Eukaryota</taxon>
        <taxon>Viridiplantae</taxon>
        <taxon>Streptophyta</taxon>
        <taxon>Embryophyta</taxon>
        <taxon>Bryophyta</taxon>
        <taxon>Bryophytina</taxon>
        <taxon>Bryopsida</taxon>
        <taxon>Dicranidae</taxon>
        <taxon>Pseudoditrichales</taxon>
        <taxon>Ditrichaceae</taxon>
        <taxon>Ceratodon</taxon>
    </lineage>
</organism>
<reference evidence="2" key="1">
    <citation type="submission" date="2020-06" db="EMBL/GenBank/DDBJ databases">
        <title>WGS assembly of Ceratodon purpureus strain R40.</title>
        <authorList>
            <person name="Carey S.B."/>
            <person name="Jenkins J."/>
            <person name="Shu S."/>
            <person name="Lovell J.T."/>
            <person name="Sreedasyam A."/>
            <person name="Maumus F."/>
            <person name="Tiley G.P."/>
            <person name="Fernandez-Pozo N."/>
            <person name="Barry K."/>
            <person name="Chen C."/>
            <person name="Wang M."/>
            <person name="Lipzen A."/>
            <person name="Daum C."/>
            <person name="Saski C.A."/>
            <person name="Payton A.C."/>
            <person name="Mcbreen J.C."/>
            <person name="Conrad R.E."/>
            <person name="Kollar L.M."/>
            <person name="Olsson S."/>
            <person name="Huttunen S."/>
            <person name="Landis J.B."/>
            <person name="Wickett N.J."/>
            <person name="Johnson M.G."/>
            <person name="Rensing S.A."/>
            <person name="Grimwood J."/>
            <person name="Schmutz J."/>
            <person name="Mcdaniel S.F."/>
        </authorList>
    </citation>
    <scope>NUCLEOTIDE SEQUENCE</scope>
    <source>
        <strain evidence="2">R40</strain>
    </source>
</reference>
<evidence type="ECO:0000256" key="1">
    <source>
        <dbReference type="SAM" id="SignalP"/>
    </source>
</evidence>
<name>A0A8T0I6S9_CERPU</name>
<keyword evidence="1" id="KW-0732">Signal</keyword>
<dbReference type="Proteomes" id="UP000822688">
    <property type="component" value="Chromosome 4"/>
</dbReference>
<comment type="caution">
    <text evidence="2">The sequence shown here is derived from an EMBL/GenBank/DDBJ whole genome shotgun (WGS) entry which is preliminary data.</text>
</comment>
<accession>A0A8T0I6S9</accession>
<sequence>MSWLPLPFADVFIIFLELGEGSFGEFPSLHNSETADESGAGPCSLVALRNSVENSGPWDKVMAWLWTGYGLVRGIDLRDAVFDDMQDVESSSYGCITAPVMAIR</sequence>
<dbReference type="EMBL" id="CM026424">
    <property type="protein sequence ID" value="KAG0578218.1"/>
    <property type="molecule type" value="Genomic_DNA"/>
</dbReference>
<dbReference type="AlphaFoldDB" id="A0A8T0I6S9"/>
<feature type="signal peptide" evidence="1">
    <location>
        <begin position="1"/>
        <end position="21"/>
    </location>
</feature>
<evidence type="ECO:0000313" key="3">
    <source>
        <dbReference type="Proteomes" id="UP000822688"/>
    </source>
</evidence>